<evidence type="ECO:0000313" key="2">
    <source>
        <dbReference type="Proteomes" id="UP001151760"/>
    </source>
</evidence>
<name>A0ABQ5H7U1_9ASTR</name>
<accession>A0ABQ5H7U1</accession>
<gene>
    <name evidence="1" type="ORF">Tco_1058046</name>
</gene>
<protein>
    <submittedName>
        <fullName evidence="1">Uncharacterized protein</fullName>
    </submittedName>
</protein>
<sequence>AEGCYSYAGASLDRKSTTGGCQFLGCRLISWQCKKHTVVANSTTEAKYVAASSCRAQVLWIQNQLLDYGYALTINPTIYTSCIKQFWAPAKMKTVNEEAQIHALVGEEGVLESEALSANYQTLVSAATTTTTTGITKVEISLAQALAELKSAKPKVVVQEPVHGYIDAELTNCSTIASRRTRASLEKGMKQRATKGSEAKEQKEVLKRAWRKLKQESNKKTKVDDDV</sequence>
<keyword evidence="2" id="KW-1185">Reference proteome</keyword>
<dbReference type="EMBL" id="BQNB010019285">
    <property type="protein sequence ID" value="GJT83704.1"/>
    <property type="molecule type" value="Genomic_DNA"/>
</dbReference>
<reference evidence="1" key="1">
    <citation type="journal article" date="2022" name="Int. J. Mol. Sci.">
        <title>Draft Genome of Tanacetum Coccineum: Genomic Comparison of Closely Related Tanacetum-Family Plants.</title>
        <authorList>
            <person name="Yamashiro T."/>
            <person name="Shiraishi A."/>
            <person name="Nakayama K."/>
            <person name="Satake H."/>
        </authorList>
    </citation>
    <scope>NUCLEOTIDE SEQUENCE</scope>
</reference>
<dbReference type="CDD" id="cd09272">
    <property type="entry name" value="RNase_HI_RT_Ty1"/>
    <property type="match status" value="1"/>
</dbReference>
<comment type="caution">
    <text evidence="1">The sequence shown here is derived from an EMBL/GenBank/DDBJ whole genome shotgun (WGS) entry which is preliminary data.</text>
</comment>
<dbReference type="PANTHER" id="PTHR11439">
    <property type="entry name" value="GAG-POL-RELATED RETROTRANSPOSON"/>
    <property type="match status" value="1"/>
</dbReference>
<feature type="non-terminal residue" evidence="1">
    <location>
        <position position="1"/>
    </location>
</feature>
<evidence type="ECO:0000313" key="1">
    <source>
        <dbReference type="EMBL" id="GJT83704.1"/>
    </source>
</evidence>
<reference evidence="1" key="2">
    <citation type="submission" date="2022-01" db="EMBL/GenBank/DDBJ databases">
        <authorList>
            <person name="Yamashiro T."/>
            <person name="Shiraishi A."/>
            <person name="Satake H."/>
            <person name="Nakayama K."/>
        </authorList>
    </citation>
    <scope>NUCLEOTIDE SEQUENCE</scope>
</reference>
<organism evidence="1 2">
    <name type="scientific">Tanacetum coccineum</name>
    <dbReference type="NCBI Taxonomy" id="301880"/>
    <lineage>
        <taxon>Eukaryota</taxon>
        <taxon>Viridiplantae</taxon>
        <taxon>Streptophyta</taxon>
        <taxon>Embryophyta</taxon>
        <taxon>Tracheophyta</taxon>
        <taxon>Spermatophyta</taxon>
        <taxon>Magnoliopsida</taxon>
        <taxon>eudicotyledons</taxon>
        <taxon>Gunneridae</taxon>
        <taxon>Pentapetalae</taxon>
        <taxon>asterids</taxon>
        <taxon>campanulids</taxon>
        <taxon>Asterales</taxon>
        <taxon>Asteraceae</taxon>
        <taxon>Asteroideae</taxon>
        <taxon>Anthemideae</taxon>
        <taxon>Anthemidinae</taxon>
        <taxon>Tanacetum</taxon>
    </lineage>
</organism>
<dbReference type="Proteomes" id="UP001151760">
    <property type="component" value="Unassembled WGS sequence"/>
</dbReference>
<proteinExistence type="predicted"/>
<dbReference type="PANTHER" id="PTHR11439:SF495">
    <property type="entry name" value="REVERSE TRANSCRIPTASE, RNA-DEPENDENT DNA POLYMERASE-RELATED"/>
    <property type="match status" value="1"/>
</dbReference>